<dbReference type="InterPro" id="IPR022300">
    <property type="entry name" value="PPK2-rel_1"/>
</dbReference>
<dbReference type="OrthoDB" id="9775224at2"/>
<sequence>MTTKTKTPRPPFGQGKSPLKPWIADGDFRLRNFDPADRSLRGADKAAGLAKLDALSGRLDALQNLLYAGQKHRLLVLLQGMDTSGKDGTIRHVFAHVDPLGVRAVPFKAPTPPEAARDFLWRVHAQVPGGGETVIFNRSHYEDVLVPAVYGRIDTAEVERRLAHIRDFERMLVETGTTLVKCFLHISKDEQKARLRDRLDTPEKRWKFDPHDLVDRERWDDYQAAYERAIEATTTPWAPWLIVPADSKTNRNVMVATAIVEALESLDLQVPVNPAVKKGMKFD</sequence>
<evidence type="ECO:0000256" key="3">
    <source>
        <dbReference type="ARBA" id="ARBA00022777"/>
    </source>
</evidence>
<dbReference type="PIRSF" id="PIRSF028756">
    <property type="entry name" value="PPK2_prd"/>
    <property type="match status" value="1"/>
</dbReference>
<dbReference type="PANTHER" id="PTHR34383:SF3">
    <property type="entry name" value="POLYPHOSPHATE:AMP PHOSPHOTRANSFERASE"/>
    <property type="match status" value="1"/>
</dbReference>
<name>A0A8B6X8U1_9BURK</name>
<dbReference type="InterPro" id="IPR027417">
    <property type="entry name" value="P-loop_NTPase"/>
</dbReference>
<keyword evidence="2" id="KW-0808">Transferase</keyword>
<dbReference type="Gene3D" id="3.40.50.300">
    <property type="entry name" value="P-loop containing nucleotide triphosphate hydrolases"/>
    <property type="match status" value="1"/>
</dbReference>
<keyword evidence="3 6" id="KW-0418">Kinase</keyword>
<keyword evidence="5" id="KW-1185">Reference proteome</keyword>
<reference evidence="6" key="1">
    <citation type="journal article" date="2008" name="Proc. Natl. Acad. Sci. U.S.A.">
        <title>Polyphosphate-dependent synthesis of ATP and ADP by the family-2 polyphosphate kinases in bacteria.</title>
        <authorList>
            <person name="Nocek B."/>
            <person name="Kochinyan S."/>
            <person name="Proudfoot M."/>
            <person name="Brown G."/>
            <person name="Evdokimova E."/>
            <person name="Osipiuk J."/>
            <person name="Edwards A.M."/>
            <person name="Savchenko A."/>
            <person name="Joachimiak A."/>
            <person name="Yakunin A.F."/>
        </authorList>
    </citation>
    <scope>NUCLEOTIDE SEQUENCE</scope>
</reference>
<dbReference type="RefSeq" id="WP_051378026.1">
    <property type="nucleotide sequence ID" value="NZ_AXWS01000007.1"/>
</dbReference>
<proteinExistence type="inferred from homology"/>
<evidence type="ECO:0000313" key="5">
    <source>
        <dbReference type="Proteomes" id="UP000675920"/>
    </source>
</evidence>
<reference evidence="6" key="4">
    <citation type="submission" date="2025-08" db="UniProtKB">
        <authorList>
            <consortium name="RefSeq"/>
        </authorList>
    </citation>
    <scope>IDENTIFICATION</scope>
</reference>
<dbReference type="GO" id="GO:0008976">
    <property type="term" value="F:polyphosphate kinase activity"/>
    <property type="evidence" value="ECO:0007669"/>
    <property type="project" value="InterPro"/>
</dbReference>
<dbReference type="PANTHER" id="PTHR34383">
    <property type="entry name" value="POLYPHOSPHATE:AMP PHOSPHOTRANSFERASE-RELATED"/>
    <property type="match status" value="1"/>
</dbReference>
<dbReference type="InterPro" id="IPR022488">
    <property type="entry name" value="PPK2-related"/>
</dbReference>
<reference evidence="6" key="3">
    <citation type="journal article" date="2018" name="Proc. Natl. Acad. Sci. U.S.A.">
        <title>Substrate recognition and mechanism revealed by ligand-bound polyphosphate kinase 2 structures.</title>
        <authorList>
            <person name="Parnell A.E."/>
            <person name="Mordhorst S."/>
            <person name="Kemper F."/>
            <person name="Giurrandino M."/>
            <person name="Prince J.P."/>
            <person name="Schwarzer N.J."/>
            <person name="Hofer A."/>
            <person name="Wohlwend D."/>
            <person name="Jessen H.J."/>
            <person name="Gerhardt S."/>
            <person name="Einsle O."/>
            <person name="Oyston P.C.F."/>
            <person name="Andexer J.N."/>
            <person name="Roach P.L."/>
        </authorList>
    </citation>
    <scope>NUCLEOTIDE SEQUENCE</scope>
</reference>
<dbReference type="Proteomes" id="UP000675920">
    <property type="component" value="Unplaced"/>
</dbReference>
<organism evidence="5 6">
    <name type="scientific">Derxia gummosa DSM 723</name>
    <dbReference type="NCBI Taxonomy" id="1121388"/>
    <lineage>
        <taxon>Bacteria</taxon>
        <taxon>Pseudomonadati</taxon>
        <taxon>Pseudomonadota</taxon>
        <taxon>Betaproteobacteria</taxon>
        <taxon>Burkholderiales</taxon>
        <taxon>Alcaligenaceae</taxon>
        <taxon>Derxia</taxon>
    </lineage>
</organism>
<feature type="domain" description="Polyphosphate kinase-2-related" evidence="4">
    <location>
        <begin position="44"/>
        <end position="266"/>
    </location>
</feature>
<comment type="similarity">
    <text evidence="1">Belongs to the polyphosphate kinase 2 (PPK2) family. Class I subfamily.</text>
</comment>
<accession>A0A8B6X8U1</accession>
<dbReference type="Pfam" id="PF03976">
    <property type="entry name" value="PPK2"/>
    <property type="match status" value="1"/>
</dbReference>
<dbReference type="NCBIfam" id="TIGR03709">
    <property type="entry name" value="PPK2_rel_1"/>
    <property type="match status" value="1"/>
</dbReference>
<protein>
    <submittedName>
        <fullName evidence="6">PPK2 family polyphosphate kinase</fullName>
    </submittedName>
</protein>
<evidence type="ECO:0000256" key="1">
    <source>
        <dbReference type="ARBA" id="ARBA00009924"/>
    </source>
</evidence>
<dbReference type="AlphaFoldDB" id="A0A8B6X8U1"/>
<dbReference type="InterPro" id="IPR016898">
    <property type="entry name" value="Polyphosphate_phosphotransfera"/>
</dbReference>
<evidence type="ECO:0000313" key="6">
    <source>
        <dbReference type="RefSeq" id="WP_051378026.1"/>
    </source>
</evidence>
<reference evidence="6" key="2">
    <citation type="journal article" date="2014" name="Appl. Environ. Microbiol.">
        <title>A new subfamily of polyphosphate kinase 2 (class III PPK2) catalyzes both nucleoside monophosphate phosphorylation and nucleoside diphosphate phosphorylation.</title>
        <authorList>
            <person name="Motomura K."/>
            <person name="Hirota R."/>
            <person name="Okada M."/>
            <person name="Ikeda T."/>
            <person name="Ishida T."/>
            <person name="Kuroda A."/>
        </authorList>
    </citation>
    <scope>NUCLEOTIDE SEQUENCE</scope>
</reference>
<evidence type="ECO:0000256" key="2">
    <source>
        <dbReference type="ARBA" id="ARBA00022679"/>
    </source>
</evidence>
<dbReference type="GO" id="GO:0006797">
    <property type="term" value="P:polyphosphate metabolic process"/>
    <property type="evidence" value="ECO:0007669"/>
    <property type="project" value="InterPro"/>
</dbReference>
<evidence type="ECO:0000259" key="4">
    <source>
        <dbReference type="Pfam" id="PF03976"/>
    </source>
</evidence>
<dbReference type="SUPFAM" id="SSF52540">
    <property type="entry name" value="P-loop containing nucleoside triphosphate hydrolases"/>
    <property type="match status" value="1"/>
</dbReference>